<dbReference type="Pfam" id="PF00011">
    <property type="entry name" value="HSP20"/>
    <property type="match status" value="1"/>
</dbReference>
<dbReference type="GO" id="GO:0042026">
    <property type="term" value="P:protein refolding"/>
    <property type="evidence" value="ECO:0007669"/>
    <property type="project" value="TreeGrafter"/>
</dbReference>
<evidence type="ECO:0000313" key="8">
    <source>
        <dbReference type="EMBL" id="CAG6505947.1"/>
    </source>
</evidence>
<dbReference type="PROSITE" id="PS01031">
    <property type="entry name" value="SHSP"/>
    <property type="match status" value="1"/>
</dbReference>
<dbReference type="GO" id="GO:0051082">
    <property type="term" value="F:unfolded protein binding"/>
    <property type="evidence" value="ECO:0007669"/>
    <property type="project" value="TreeGrafter"/>
</dbReference>
<organism evidence="8">
    <name type="scientific">Culex pipiens</name>
    <name type="common">House mosquito</name>
    <dbReference type="NCBI Taxonomy" id="7175"/>
    <lineage>
        <taxon>Eukaryota</taxon>
        <taxon>Metazoa</taxon>
        <taxon>Ecdysozoa</taxon>
        <taxon>Arthropoda</taxon>
        <taxon>Hexapoda</taxon>
        <taxon>Insecta</taxon>
        <taxon>Pterygota</taxon>
        <taxon>Neoptera</taxon>
        <taxon>Endopterygota</taxon>
        <taxon>Diptera</taxon>
        <taxon>Nematocera</taxon>
        <taxon>Culicoidea</taxon>
        <taxon>Culicidae</taxon>
        <taxon>Culicinae</taxon>
        <taxon>Culicini</taxon>
        <taxon>Culex</taxon>
        <taxon>Culex</taxon>
    </lineage>
</organism>
<dbReference type="PANTHER" id="PTHR45640">
    <property type="entry name" value="HEAT SHOCK PROTEIN HSP-12.2-RELATED"/>
    <property type="match status" value="1"/>
</dbReference>
<dbReference type="Gene3D" id="2.60.40.790">
    <property type="match status" value="1"/>
</dbReference>
<comment type="similarity">
    <text evidence="2 4 5">Belongs to the small heat shock protein (HSP20) family.</text>
</comment>
<dbReference type="CDD" id="cd06526">
    <property type="entry name" value="metazoan_ACD"/>
    <property type="match status" value="1"/>
</dbReference>
<reference evidence="8" key="1">
    <citation type="submission" date="2021-05" db="EMBL/GenBank/DDBJ databases">
        <authorList>
            <person name="Alioto T."/>
            <person name="Alioto T."/>
            <person name="Gomez Garrido J."/>
        </authorList>
    </citation>
    <scope>NUCLEOTIDE SEQUENCE</scope>
</reference>
<feature type="binding site" evidence="3">
    <location>
        <position position="101"/>
    </location>
    <ligand>
        <name>Zn(2+)</name>
        <dbReference type="ChEBI" id="CHEBI:29105"/>
        <label>1</label>
    </ligand>
</feature>
<dbReference type="InterPro" id="IPR055269">
    <property type="entry name" value="Alpha-crystallin/HSP_16"/>
</dbReference>
<dbReference type="SUPFAM" id="SSF49764">
    <property type="entry name" value="HSP20-like chaperones"/>
    <property type="match status" value="1"/>
</dbReference>
<dbReference type="PRINTS" id="PR00299">
    <property type="entry name" value="ACRYSTALLIN"/>
</dbReference>
<dbReference type="EMBL" id="HBUE01257493">
    <property type="protein sequence ID" value="CAG6557251.1"/>
    <property type="molecule type" value="Transcribed_RNA"/>
</dbReference>
<evidence type="ECO:0000256" key="5">
    <source>
        <dbReference type="RuleBase" id="RU003616"/>
    </source>
</evidence>
<evidence type="ECO:0000256" key="2">
    <source>
        <dbReference type="PIRNR" id="PIRNR036514"/>
    </source>
</evidence>
<keyword evidence="3" id="KW-0862">Zinc</keyword>
<accession>A0A8D8GDJ7</accession>
<sequence>MSIIPILFRDSFMDDFLDDFMELPRERFISRAYPSDLLMAINNLPLRRGYQRSCPYNQVRKENQAKDGSFQVSVDVQHFKPEEISVKMNENYVTVEGKHEEKQDEQGYVFRHFVRKYQLPEGHDLEKVVSSLSSDGVLTIKAPRMALAAAEKEKTIPIVQTGKPAKQIEIEKDKENKKDLK</sequence>
<dbReference type="EMBL" id="HBUE01152486">
    <property type="protein sequence ID" value="CAG6505947.1"/>
    <property type="molecule type" value="Transcribed_RNA"/>
</dbReference>
<name>A0A8D8GDJ7_CULPI</name>
<feature type="region of interest" description="Disordered" evidence="6">
    <location>
        <begin position="161"/>
        <end position="181"/>
    </location>
</feature>
<feature type="compositionally biased region" description="Basic and acidic residues" evidence="6">
    <location>
        <begin position="166"/>
        <end position="181"/>
    </location>
</feature>
<dbReference type="GO" id="GO:0009408">
    <property type="term" value="P:response to heat"/>
    <property type="evidence" value="ECO:0007669"/>
    <property type="project" value="UniProtKB-ARBA"/>
</dbReference>
<protein>
    <submittedName>
        <fullName evidence="8">Protein lethal(2)essential for life</fullName>
    </submittedName>
</protein>
<evidence type="ECO:0000256" key="6">
    <source>
        <dbReference type="SAM" id="MobiDB-lite"/>
    </source>
</evidence>
<dbReference type="InterPro" id="IPR008978">
    <property type="entry name" value="HSP20-like_chaperone"/>
</dbReference>
<dbReference type="AlphaFoldDB" id="A0A8D8GDJ7"/>
<evidence type="ECO:0000259" key="7">
    <source>
        <dbReference type="PROSITE" id="PS01031"/>
    </source>
</evidence>
<dbReference type="GO" id="GO:0005737">
    <property type="term" value="C:cytoplasm"/>
    <property type="evidence" value="ECO:0007669"/>
    <property type="project" value="TreeGrafter"/>
</dbReference>
<proteinExistence type="inferred from homology"/>
<dbReference type="GO" id="GO:0005634">
    <property type="term" value="C:nucleus"/>
    <property type="evidence" value="ECO:0007669"/>
    <property type="project" value="TreeGrafter"/>
</dbReference>
<dbReference type="InterPro" id="IPR002068">
    <property type="entry name" value="A-crystallin/Hsp20_dom"/>
</dbReference>
<keyword evidence="1" id="KW-0346">Stress response</keyword>
<dbReference type="PIRSF" id="PIRSF036514">
    <property type="entry name" value="Sm_HSP_B1"/>
    <property type="match status" value="1"/>
</dbReference>
<evidence type="ECO:0000256" key="4">
    <source>
        <dbReference type="PROSITE-ProRule" id="PRU00285"/>
    </source>
</evidence>
<feature type="domain" description="SHSP" evidence="7">
    <location>
        <begin position="50"/>
        <end position="159"/>
    </location>
</feature>
<keyword evidence="3" id="KW-0479">Metal-binding</keyword>
<feature type="binding site" evidence="3">
    <location>
        <position position="99"/>
    </location>
    <ligand>
        <name>Zn(2+)</name>
        <dbReference type="ChEBI" id="CHEBI:29105"/>
        <label>1</label>
    </ligand>
</feature>
<evidence type="ECO:0000256" key="1">
    <source>
        <dbReference type="ARBA" id="ARBA00023016"/>
    </source>
</evidence>
<evidence type="ECO:0000256" key="3">
    <source>
        <dbReference type="PIRSR" id="PIRSR036514-1"/>
    </source>
</evidence>
<dbReference type="GO" id="GO:0046872">
    <property type="term" value="F:metal ion binding"/>
    <property type="evidence" value="ECO:0007669"/>
    <property type="project" value="UniProtKB-KW"/>
</dbReference>
<dbReference type="PANTHER" id="PTHR45640:SF13">
    <property type="entry name" value="HEAT SHOCK PROTEIN 22-RELATED"/>
    <property type="match status" value="1"/>
</dbReference>
<dbReference type="InterPro" id="IPR001436">
    <property type="entry name" value="Alpha-crystallin/sHSP_animal"/>
</dbReference>